<reference evidence="2" key="1">
    <citation type="journal article" date="2020" name="mSystems">
        <title>Genome- and Community-Level Interaction Insights into Carbon Utilization and Element Cycling Functions of Hydrothermarchaeota in Hydrothermal Sediment.</title>
        <authorList>
            <person name="Zhou Z."/>
            <person name="Liu Y."/>
            <person name="Xu W."/>
            <person name="Pan J."/>
            <person name="Luo Z.H."/>
            <person name="Li M."/>
        </authorList>
    </citation>
    <scope>NUCLEOTIDE SEQUENCE [LARGE SCALE GENOMIC DNA]</scope>
    <source>
        <strain evidence="2">HyVt-493</strain>
    </source>
</reference>
<sequence length="421" mass="47296">MVIINLFNVAKQHLISMLQRGNKVIDAPASRMTDSTLEYLSMRSYAGVWEQGLLAIFFLFILFFPLISAAELNLSIDRAEISIDEAFELSIISNSAISGDIDISQLQQDFEILDRQKQSSVRIINGNITQSSIWTYTLVAKHAGKIIIPAITVGSEATKEREITVKEGATQGNGNQDIIVEAEIEQKSAYVQGQFIYIQRLLFAKPFRNNSTLTRPRLKKGRADIEPLGNTPERIVKRNGRDYHMLTRRFVIIPQESGKLEFAPTLFSGTIRRSNQRLPNNQFGFSSRARRVRVRSNKVSIEIKPRPAEFTGKDWIVAKDFSLHLNWSAPLDKIEAGKPVSVVLAAIADGQRAEQLPEINLQAPAGIKLYPEKTTFTNERNLDGIIGTMNKRIVLVSTGGGEFEIPEISIPWWNSKTNKQE</sequence>
<gene>
    <name evidence="2" type="ORF">ENJ51_08790</name>
</gene>
<protein>
    <recommendedName>
        <fullName evidence="3">Protein BatD</fullName>
    </recommendedName>
</protein>
<keyword evidence="1" id="KW-0812">Transmembrane</keyword>
<feature type="non-terminal residue" evidence="2">
    <location>
        <position position="421"/>
    </location>
</feature>
<evidence type="ECO:0000313" key="2">
    <source>
        <dbReference type="EMBL" id="HFC92892.1"/>
    </source>
</evidence>
<dbReference type="Proteomes" id="UP000885750">
    <property type="component" value="Unassembled WGS sequence"/>
</dbReference>
<organism evidence="2">
    <name type="scientific">Leucothrix mucor</name>
    <dbReference type="NCBI Taxonomy" id="45248"/>
    <lineage>
        <taxon>Bacteria</taxon>
        <taxon>Pseudomonadati</taxon>
        <taxon>Pseudomonadota</taxon>
        <taxon>Gammaproteobacteria</taxon>
        <taxon>Thiotrichales</taxon>
        <taxon>Thiotrichaceae</taxon>
        <taxon>Leucothrix</taxon>
    </lineage>
</organism>
<dbReference type="PANTHER" id="PTHR40940:SF1">
    <property type="entry name" value="PROTEIN BATD"/>
    <property type="match status" value="1"/>
</dbReference>
<dbReference type="Pfam" id="PF13584">
    <property type="entry name" value="BatD"/>
    <property type="match status" value="1"/>
</dbReference>
<comment type="caution">
    <text evidence="2">The sequence shown here is derived from an EMBL/GenBank/DDBJ whole genome shotgun (WGS) entry which is preliminary data.</text>
</comment>
<dbReference type="PANTHER" id="PTHR40940">
    <property type="entry name" value="PROTEIN BATD-RELATED"/>
    <property type="match status" value="1"/>
</dbReference>
<name>A0A7V2T0H1_LEUMU</name>
<evidence type="ECO:0000256" key="1">
    <source>
        <dbReference type="SAM" id="Phobius"/>
    </source>
</evidence>
<dbReference type="EMBL" id="DRMS01000329">
    <property type="protein sequence ID" value="HFC92892.1"/>
    <property type="molecule type" value="Genomic_DNA"/>
</dbReference>
<evidence type="ECO:0008006" key="3">
    <source>
        <dbReference type="Google" id="ProtNLM"/>
    </source>
</evidence>
<keyword evidence="1" id="KW-1133">Transmembrane helix</keyword>
<feature type="transmembrane region" description="Helical" evidence="1">
    <location>
        <begin position="52"/>
        <end position="70"/>
    </location>
</feature>
<proteinExistence type="predicted"/>
<keyword evidence="1" id="KW-0472">Membrane</keyword>
<dbReference type="InterPro" id="IPR025738">
    <property type="entry name" value="BatD"/>
</dbReference>
<accession>A0A7V2T0H1</accession>
<dbReference type="AlphaFoldDB" id="A0A7V2T0H1"/>